<dbReference type="Proteomes" id="UP000051870">
    <property type="component" value="Unassembled WGS sequence"/>
</dbReference>
<dbReference type="EMBL" id="CYTW01000007">
    <property type="protein sequence ID" value="CUK14011.1"/>
    <property type="molecule type" value="Genomic_DNA"/>
</dbReference>
<organism evidence="1 2">
    <name type="scientific">Shimia thalassica</name>
    <dbReference type="NCBI Taxonomy" id="1715693"/>
    <lineage>
        <taxon>Bacteria</taxon>
        <taxon>Pseudomonadati</taxon>
        <taxon>Pseudomonadota</taxon>
        <taxon>Alphaproteobacteria</taxon>
        <taxon>Rhodobacterales</taxon>
        <taxon>Roseobacteraceae</taxon>
    </lineage>
</organism>
<gene>
    <name evidence="1" type="ORF">PH7735_03860</name>
</gene>
<reference evidence="2" key="1">
    <citation type="submission" date="2015-09" db="EMBL/GenBank/DDBJ databases">
        <authorList>
            <person name="Rodrigo-Torres Lidia"/>
            <person name="Arahal R.David."/>
        </authorList>
    </citation>
    <scope>NUCLEOTIDE SEQUENCE [LARGE SCALE GENOMIC DNA]</scope>
    <source>
        <strain evidence="2">CECT 7735</strain>
    </source>
</reference>
<dbReference type="AlphaFoldDB" id="A0A0P1IY64"/>
<name>A0A0P1IY64_9RHOB</name>
<protein>
    <submittedName>
        <fullName evidence="1">Uncharacterized protein</fullName>
    </submittedName>
</protein>
<evidence type="ECO:0000313" key="2">
    <source>
        <dbReference type="Proteomes" id="UP000051870"/>
    </source>
</evidence>
<evidence type="ECO:0000313" key="1">
    <source>
        <dbReference type="EMBL" id="CUK14011.1"/>
    </source>
</evidence>
<accession>A0A0P1IY64</accession>
<proteinExistence type="predicted"/>
<keyword evidence="2" id="KW-1185">Reference proteome</keyword>
<sequence>MGVRTAIEMEHLVSKQNTVLFNDLPTVSEKLNILGEETNEVPESYSDCCCRLFCACRG</sequence>